<evidence type="ECO:0000256" key="4">
    <source>
        <dbReference type="ARBA" id="ARBA00022692"/>
    </source>
</evidence>
<proteinExistence type="inferred from homology"/>
<reference evidence="9 10" key="2">
    <citation type="journal article" date="2016" name="Genome Announc.">
        <title>Complete Genome Sequence of the Highly Virulent Aeromonas schubertii Strain WL1483, Isolated from Diseased Snakehead Fish (Channa argus) in China.</title>
        <authorList>
            <person name="Liu L."/>
            <person name="Li N."/>
            <person name="Zhang D."/>
            <person name="Fu X."/>
            <person name="Shi C."/>
            <person name="Lin Q."/>
            <person name="Hao G."/>
        </authorList>
    </citation>
    <scope>NUCLEOTIDE SEQUENCE [LARGE SCALE GENOMIC DNA]</scope>
    <source>
        <strain evidence="9 10">WL1483</strain>
    </source>
</reference>
<dbReference type="PANTHER" id="PTHR35093:SF8">
    <property type="entry name" value="OUTER MEMBRANE PROTEIN NMB0088-RELATED"/>
    <property type="match status" value="1"/>
</dbReference>
<evidence type="ECO:0000256" key="5">
    <source>
        <dbReference type="ARBA" id="ARBA00022729"/>
    </source>
</evidence>
<dbReference type="RefSeq" id="WP_060586278.1">
    <property type="nucleotide sequence ID" value="NZ_CP013067.1"/>
</dbReference>
<feature type="chain" id="PRO_5006604391" evidence="8">
    <location>
        <begin position="22"/>
        <end position="427"/>
    </location>
</feature>
<keyword evidence="7" id="KW-0998">Cell outer membrane</keyword>
<dbReference type="InterPro" id="IPR005017">
    <property type="entry name" value="OMPP1/FadL/TodX"/>
</dbReference>
<organism evidence="9 10">
    <name type="scientific">Aeromonas schubertii</name>
    <dbReference type="NCBI Taxonomy" id="652"/>
    <lineage>
        <taxon>Bacteria</taxon>
        <taxon>Pseudomonadati</taxon>
        <taxon>Pseudomonadota</taxon>
        <taxon>Gammaproteobacteria</taxon>
        <taxon>Aeromonadales</taxon>
        <taxon>Aeromonadaceae</taxon>
        <taxon>Aeromonas</taxon>
    </lineage>
</organism>
<protein>
    <submittedName>
        <fullName evidence="9">Long-chain fatty acid transport protein</fullName>
    </submittedName>
</protein>
<keyword evidence="3" id="KW-1134">Transmembrane beta strand</keyword>
<dbReference type="Pfam" id="PF03349">
    <property type="entry name" value="Toluene_X"/>
    <property type="match status" value="1"/>
</dbReference>
<dbReference type="GO" id="GO:0009279">
    <property type="term" value="C:cell outer membrane"/>
    <property type="evidence" value="ECO:0007669"/>
    <property type="project" value="UniProtKB-SubCell"/>
</dbReference>
<dbReference type="KEGG" id="asr:WL1483_2149"/>
<feature type="signal peptide" evidence="8">
    <location>
        <begin position="1"/>
        <end position="21"/>
    </location>
</feature>
<comment type="similarity">
    <text evidence="2">Belongs to the OmpP1/FadL family.</text>
</comment>
<dbReference type="PATRIC" id="fig|652.5.peg.2340"/>
<name>A0A0S2SIN0_9GAMM</name>
<evidence type="ECO:0000256" key="8">
    <source>
        <dbReference type="SAM" id="SignalP"/>
    </source>
</evidence>
<reference evidence="10" key="1">
    <citation type="submission" date="2015-10" db="EMBL/GenBank/DDBJ databases">
        <title>Complete Genome Sequence of Aeromonas schubertii strain WL1483.</title>
        <authorList>
            <person name="Liu L."/>
        </authorList>
    </citation>
    <scope>NUCLEOTIDE SEQUENCE [LARGE SCALE GENOMIC DNA]</scope>
    <source>
        <strain evidence="10">WL1483</strain>
    </source>
</reference>
<sequence length="427" mass="45838">MRTYFKPSVIAFALAASQAHAAGYQLAEQSATGLGRAFAGEAAIADNASVLGRNSGAITRFDAPALSGGLIYLKPDVNIDGQVKDITGTKGANAHDIADAAWIPNLYFVTPLNDRLSLGLSATSHYGLGIEMPQGYDAGHFGNVSEIKTVDLGMALAYRITDMLSFGAGLSLIKGEGEVGGTYPTTLTNGQSVIAKHVEGDGNALGWNAGILLTPSEQTRIGLSYRNGVNLKLKGDATVSKPVAPGKFATISDQGSLILPLPATAELALYQALNERLALHASLNWTDWSKFKSLTAELDHLGTLPIKEEHWEDSWRYALGMTYQLTPKWQLRSGLAYDQSPVPADRRTISIPDADRIWYSAGLGYRHSDALSVDLGLTFIDGKRVSVHESLSQPVVINGQPMTYRSDFNGYSEGDAWLAGVQINYQF</sequence>
<evidence type="ECO:0000256" key="7">
    <source>
        <dbReference type="ARBA" id="ARBA00023237"/>
    </source>
</evidence>
<keyword evidence="6" id="KW-0472">Membrane</keyword>
<dbReference type="GO" id="GO:0015483">
    <property type="term" value="F:long-chain fatty acid transporting porin activity"/>
    <property type="evidence" value="ECO:0007669"/>
    <property type="project" value="TreeGrafter"/>
</dbReference>
<keyword evidence="5 8" id="KW-0732">Signal</keyword>
<dbReference type="SUPFAM" id="SSF56935">
    <property type="entry name" value="Porins"/>
    <property type="match status" value="1"/>
</dbReference>
<dbReference type="EMBL" id="CP013067">
    <property type="protein sequence ID" value="ALP41568.1"/>
    <property type="molecule type" value="Genomic_DNA"/>
</dbReference>
<dbReference type="Proteomes" id="UP000058114">
    <property type="component" value="Chromosome"/>
</dbReference>
<evidence type="ECO:0000256" key="6">
    <source>
        <dbReference type="ARBA" id="ARBA00023136"/>
    </source>
</evidence>
<evidence type="ECO:0000256" key="3">
    <source>
        <dbReference type="ARBA" id="ARBA00022452"/>
    </source>
</evidence>
<comment type="subcellular location">
    <subcellularLocation>
        <location evidence="1">Cell outer membrane</location>
        <topology evidence="1">Multi-pass membrane protein</topology>
    </subcellularLocation>
</comment>
<accession>A0A0S2SIN0</accession>
<evidence type="ECO:0000313" key="10">
    <source>
        <dbReference type="Proteomes" id="UP000058114"/>
    </source>
</evidence>
<evidence type="ECO:0000313" key="9">
    <source>
        <dbReference type="EMBL" id="ALP41568.1"/>
    </source>
</evidence>
<dbReference type="AlphaFoldDB" id="A0A0S2SIN0"/>
<keyword evidence="4" id="KW-0812">Transmembrane</keyword>
<gene>
    <name evidence="9" type="ORF">WL1483_2149</name>
</gene>
<evidence type="ECO:0000256" key="2">
    <source>
        <dbReference type="ARBA" id="ARBA00008163"/>
    </source>
</evidence>
<evidence type="ECO:0000256" key="1">
    <source>
        <dbReference type="ARBA" id="ARBA00004571"/>
    </source>
</evidence>
<dbReference type="PANTHER" id="PTHR35093">
    <property type="entry name" value="OUTER MEMBRANE PROTEIN NMB0088-RELATED"/>
    <property type="match status" value="1"/>
</dbReference>
<dbReference type="Gene3D" id="2.40.160.60">
    <property type="entry name" value="Outer membrane protein transport protein (OMPP1/FadL/TodX)"/>
    <property type="match status" value="1"/>
</dbReference>